<evidence type="ECO:0000259" key="1">
    <source>
        <dbReference type="Pfam" id="PF20241"/>
    </source>
</evidence>
<feature type="domain" description="DUF6598" evidence="1">
    <location>
        <begin position="173"/>
        <end position="398"/>
    </location>
</feature>
<reference evidence="2" key="2">
    <citation type="journal article" date="2015" name="Data Brief">
        <title>Shoot transcriptome of the giant reed, Arundo donax.</title>
        <authorList>
            <person name="Barrero R.A."/>
            <person name="Guerrero F.D."/>
            <person name="Moolhuijzen P."/>
            <person name="Goolsby J.A."/>
            <person name="Tidwell J."/>
            <person name="Bellgard S.E."/>
            <person name="Bellgard M.I."/>
        </authorList>
    </citation>
    <scope>NUCLEOTIDE SEQUENCE</scope>
    <source>
        <tissue evidence="2">Shoot tissue taken approximately 20 cm above the soil surface</tissue>
    </source>
</reference>
<dbReference type="PANTHER" id="PTHR33065:SF193">
    <property type="entry name" value="DUF6598 DOMAIN-CONTAINING PROTEIN"/>
    <property type="match status" value="1"/>
</dbReference>
<reference evidence="2" key="1">
    <citation type="submission" date="2014-09" db="EMBL/GenBank/DDBJ databases">
        <authorList>
            <person name="Magalhaes I.L.F."/>
            <person name="Oliveira U."/>
            <person name="Santos F.R."/>
            <person name="Vidigal T.H.D.A."/>
            <person name="Brescovit A.D."/>
            <person name="Santos A.J."/>
        </authorList>
    </citation>
    <scope>NUCLEOTIDE SEQUENCE</scope>
    <source>
        <tissue evidence="2">Shoot tissue taken approximately 20 cm above the soil surface</tissue>
    </source>
</reference>
<dbReference type="EMBL" id="GBRH01267633">
    <property type="protein sequence ID" value="JAD30262.1"/>
    <property type="molecule type" value="Transcribed_RNA"/>
</dbReference>
<dbReference type="PANTHER" id="PTHR33065">
    <property type="entry name" value="OS07G0486400 PROTEIN"/>
    <property type="match status" value="1"/>
</dbReference>
<dbReference type="AlphaFoldDB" id="A0A0A8Z5X8"/>
<dbReference type="Pfam" id="PF20241">
    <property type="entry name" value="DUF6598"/>
    <property type="match status" value="1"/>
</dbReference>
<name>A0A0A8Z5X8_ARUDO</name>
<organism evidence="2">
    <name type="scientific">Arundo donax</name>
    <name type="common">Giant reed</name>
    <name type="synonym">Donax arundinaceus</name>
    <dbReference type="NCBI Taxonomy" id="35708"/>
    <lineage>
        <taxon>Eukaryota</taxon>
        <taxon>Viridiplantae</taxon>
        <taxon>Streptophyta</taxon>
        <taxon>Embryophyta</taxon>
        <taxon>Tracheophyta</taxon>
        <taxon>Spermatophyta</taxon>
        <taxon>Magnoliopsida</taxon>
        <taxon>Liliopsida</taxon>
        <taxon>Poales</taxon>
        <taxon>Poaceae</taxon>
        <taxon>PACMAD clade</taxon>
        <taxon>Arundinoideae</taxon>
        <taxon>Arundineae</taxon>
        <taxon>Arundo</taxon>
    </lineage>
</organism>
<sequence>MQKLSQSILGLCSRVVSPQPRRWPPALARQVVPLTASSLVYPNQHLDRISRFVYRPWSMQRNIGVRSEKKQSKPHSRIPFASATTKCFDATKATKEVTDNKPRANDIWFPFIYENSSHRDGAIYKNRLFEEEWFDVDITDRNETQLEPMMFSKATRNCLPDPENCMFHFPQHMLQFFSLTLAESRISSGPIQLYGYIAARDDKDGMLNYVLNHSRDDPIVVQQGSLIEMTGPKRGIEIDSGVLIEFDMRIKNGEQEKDDLQLIDGAIACNDRRPYKPIKHRITGNCGAVDMSLAYVEHAVEATIEVVISEVQRGFSLSLTSLVYVMEDFEEIQLFHGSIDQSRGLRRFVVAATLGTEMFLRFRVGNNSIQRYRSFKAKQHGCARRQIKLEQASFSVKVTWSTI</sequence>
<accession>A0A0A8Z5X8</accession>
<dbReference type="InterPro" id="IPR046533">
    <property type="entry name" value="DUF6598"/>
</dbReference>
<proteinExistence type="predicted"/>
<evidence type="ECO:0000313" key="2">
    <source>
        <dbReference type="EMBL" id="JAD30262.1"/>
    </source>
</evidence>
<protein>
    <recommendedName>
        <fullName evidence="1">DUF6598 domain-containing protein</fullName>
    </recommendedName>
</protein>